<feature type="compositionally biased region" description="Low complexity" evidence="1">
    <location>
        <begin position="233"/>
        <end position="243"/>
    </location>
</feature>
<sequence>MSKPKKTPVPIPGSKPAMPMPKKTQVPLPGSKSKSAEVRRTPVPLPGSSKSKSPEVRRTPVPITGSKPKTAMSPPESALSQEFVGSSDDASEVEAKSKAIPKKAPVQIAVHRPKSTQKQKDSVKTSAPKPVPKKVVDEKDDASDTLSSGSEEESEDEPETDMKKAQQREKASAKTASHSDSSSDSSSEESEDETAPTATPKAAASQSRPTPTKTHNIEFEAAKPYVPPKGFHPASTSQAQSSAPTALFNNLEGKQVWHITAPADVSLKHLKELAMEQALDGGAVLQHKNTSYGFSNAEMEDNSSREVIIPRQTGYKAVSARISHTFHLREVVNLPKLSSLQADPDTGSEAAASITRSTIRAPKPLVRGLKMRYFPSGVYDHTPVTLGSSDDEDDGQPARNTGLAVPSVVHLPVGKRKHGDTNVDERMEGPTKKHKRHKTAEEMKRKEEKKAKKTKKEKKEKKGKSCG</sequence>
<evidence type="ECO:0000313" key="3">
    <source>
        <dbReference type="Proteomes" id="UP000799753"/>
    </source>
</evidence>
<evidence type="ECO:0000313" key="2">
    <source>
        <dbReference type="EMBL" id="KAF2641353.1"/>
    </source>
</evidence>
<protein>
    <submittedName>
        <fullName evidence="2">Uncharacterized protein</fullName>
    </submittedName>
</protein>
<reference evidence="2" key="1">
    <citation type="journal article" date="2020" name="Stud. Mycol.">
        <title>101 Dothideomycetes genomes: a test case for predicting lifestyles and emergence of pathogens.</title>
        <authorList>
            <person name="Haridas S."/>
            <person name="Albert R."/>
            <person name="Binder M."/>
            <person name="Bloem J."/>
            <person name="Labutti K."/>
            <person name="Salamov A."/>
            <person name="Andreopoulos B."/>
            <person name="Baker S."/>
            <person name="Barry K."/>
            <person name="Bills G."/>
            <person name="Bluhm B."/>
            <person name="Cannon C."/>
            <person name="Castanera R."/>
            <person name="Culley D."/>
            <person name="Daum C."/>
            <person name="Ezra D."/>
            <person name="Gonzalez J."/>
            <person name="Henrissat B."/>
            <person name="Kuo A."/>
            <person name="Liang C."/>
            <person name="Lipzen A."/>
            <person name="Lutzoni F."/>
            <person name="Magnuson J."/>
            <person name="Mondo S."/>
            <person name="Nolan M."/>
            <person name="Ohm R."/>
            <person name="Pangilinan J."/>
            <person name="Park H.-J."/>
            <person name="Ramirez L."/>
            <person name="Alfaro M."/>
            <person name="Sun H."/>
            <person name="Tritt A."/>
            <person name="Yoshinaga Y."/>
            <person name="Zwiers L.-H."/>
            <person name="Turgeon B."/>
            <person name="Goodwin S."/>
            <person name="Spatafora J."/>
            <person name="Crous P."/>
            <person name="Grigoriev I."/>
        </authorList>
    </citation>
    <scope>NUCLEOTIDE SEQUENCE</scope>
    <source>
        <strain evidence="2">CBS 473.64</strain>
    </source>
</reference>
<feature type="compositionally biased region" description="Basic residues" evidence="1">
    <location>
        <begin position="451"/>
        <end position="467"/>
    </location>
</feature>
<feature type="compositionally biased region" description="Basic and acidic residues" evidence="1">
    <location>
        <begin position="439"/>
        <end position="450"/>
    </location>
</feature>
<dbReference type="OrthoDB" id="76224at2759"/>
<proteinExistence type="predicted"/>
<dbReference type="InterPro" id="IPR053263">
    <property type="entry name" value="Euk_RPA34_RNAP_subunit"/>
</dbReference>
<feature type="compositionally biased region" description="Basic and acidic residues" evidence="1">
    <location>
        <begin position="160"/>
        <end position="172"/>
    </location>
</feature>
<dbReference type="Proteomes" id="UP000799753">
    <property type="component" value="Unassembled WGS sequence"/>
</dbReference>
<feature type="compositionally biased region" description="Basic and acidic residues" evidence="1">
    <location>
        <begin position="419"/>
        <end position="431"/>
    </location>
</feature>
<dbReference type="AlphaFoldDB" id="A0A6A6S3T2"/>
<organism evidence="2 3">
    <name type="scientific">Massarina eburnea CBS 473.64</name>
    <dbReference type="NCBI Taxonomy" id="1395130"/>
    <lineage>
        <taxon>Eukaryota</taxon>
        <taxon>Fungi</taxon>
        <taxon>Dikarya</taxon>
        <taxon>Ascomycota</taxon>
        <taxon>Pezizomycotina</taxon>
        <taxon>Dothideomycetes</taxon>
        <taxon>Pleosporomycetidae</taxon>
        <taxon>Pleosporales</taxon>
        <taxon>Massarineae</taxon>
        <taxon>Massarinaceae</taxon>
        <taxon>Massarina</taxon>
    </lineage>
</organism>
<name>A0A6A6S3T2_9PLEO</name>
<feature type="compositionally biased region" description="Low complexity" evidence="1">
    <location>
        <begin position="173"/>
        <end position="185"/>
    </location>
</feature>
<dbReference type="PANTHER" id="PTHR28155">
    <property type="entry name" value="ACR243WP"/>
    <property type="match status" value="1"/>
</dbReference>
<dbReference type="Pfam" id="PF08208">
    <property type="entry name" value="RNA_polI_A34"/>
    <property type="match status" value="1"/>
</dbReference>
<evidence type="ECO:0000256" key="1">
    <source>
        <dbReference type="SAM" id="MobiDB-lite"/>
    </source>
</evidence>
<feature type="region of interest" description="Disordered" evidence="1">
    <location>
        <begin position="1"/>
        <end position="212"/>
    </location>
</feature>
<accession>A0A6A6S3T2</accession>
<feature type="region of interest" description="Disordered" evidence="1">
    <location>
        <begin position="384"/>
        <end position="467"/>
    </location>
</feature>
<dbReference type="GO" id="GO:0006360">
    <property type="term" value="P:transcription by RNA polymerase I"/>
    <property type="evidence" value="ECO:0007669"/>
    <property type="project" value="InterPro"/>
</dbReference>
<dbReference type="EMBL" id="MU006783">
    <property type="protein sequence ID" value="KAF2641353.1"/>
    <property type="molecule type" value="Genomic_DNA"/>
</dbReference>
<dbReference type="PANTHER" id="PTHR28155:SF1">
    <property type="entry name" value="DNA-DIRECTED RNA POLYMERASE I SUBUNIT RPA34.5-DOMAIN-CONTAINING PROTEIN"/>
    <property type="match status" value="1"/>
</dbReference>
<keyword evidence="3" id="KW-1185">Reference proteome</keyword>
<feature type="region of interest" description="Disordered" evidence="1">
    <location>
        <begin position="224"/>
        <end position="243"/>
    </location>
</feature>
<dbReference type="Gene3D" id="6.20.250.70">
    <property type="match status" value="1"/>
</dbReference>
<dbReference type="InterPro" id="IPR013240">
    <property type="entry name" value="DNA-dir_RNA_pol1_su_RPA34"/>
</dbReference>
<feature type="compositionally biased region" description="Acidic residues" evidence="1">
    <location>
        <begin position="150"/>
        <end position="159"/>
    </location>
</feature>
<gene>
    <name evidence="2" type="ORF">P280DRAFT_425794</name>
</gene>
<feature type="compositionally biased region" description="Low complexity" evidence="1">
    <location>
        <begin position="195"/>
        <end position="204"/>
    </location>
</feature>